<comment type="caution">
    <text evidence="6">The sequence shown here is derived from an EMBL/GenBank/DDBJ whole genome shotgun (WGS) entry which is preliminary data.</text>
</comment>
<organism evidence="6 7">
    <name type="scientific">Candidatus Yanofskybacteria bacterium CG10_big_fil_rev_8_21_14_0_10_37_15</name>
    <dbReference type="NCBI Taxonomy" id="1975097"/>
    <lineage>
        <taxon>Bacteria</taxon>
        <taxon>Candidatus Yanofskyibacteriota</taxon>
    </lineage>
</organism>
<dbReference type="PROSITE" id="PS50893">
    <property type="entry name" value="ABC_TRANSPORTER_2"/>
    <property type="match status" value="1"/>
</dbReference>
<comment type="similarity">
    <text evidence="1">Belongs to the ABC transporter superfamily.</text>
</comment>
<keyword evidence="3" id="KW-0547">Nucleotide-binding</keyword>
<protein>
    <submittedName>
        <fullName evidence="6">Macrolide ABC transporter ATP-binding protein</fullName>
    </submittedName>
</protein>
<evidence type="ECO:0000256" key="3">
    <source>
        <dbReference type="ARBA" id="ARBA00022741"/>
    </source>
</evidence>
<dbReference type="GO" id="GO:0005524">
    <property type="term" value="F:ATP binding"/>
    <property type="evidence" value="ECO:0007669"/>
    <property type="project" value="UniProtKB-KW"/>
</dbReference>
<evidence type="ECO:0000256" key="4">
    <source>
        <dbReference type="ARBA" id="ARBA00022840"/>
    </source>
</evidence>
<dbReference type="Proteomes" id="UP000230208">
    <property type="component" value="Unassembled WGS sequence"/>
</dbReference>
<dbReference type="Gene3D" id="3.40.50.300">
    <property type="entry name" value="P-loop containing nucleotide triphosphate hydrolases"/>
    <property type="match status" value="1"/>
</dbReference>
<proteinExistence type="inferred from homology"/>
<dbReference type="InterPro" id="IPR003439">
    <property type="entry name" value="ABC_transporter-like_ATP-bd"/>
</dbReference>
<dbReference type="GO" id="GO:0016887">
    <property type="term" value="F:ATP hydrolysis activity"/>
    <property type="evidence" value="ECO:0007669"/>
    <property type="project" value="InterPro"/>
</dbReference>
<dbReference type="InterPro" id="IPR003593">
    <property type="entry name" value="AAA+_ATPase"/>
</dbReference>
<reference evidence="6 7" key="1">
    <citation type="submission" date="2017-09" db="EMBL/GenBank/DDBJ databases">
        <title>Depth-based differentiation of microbial function through sediment-hosted aquifers and enrichment of novel symbionts in the deep terrestrial subsurface.</title>
        <authorList>
            <person name="Probst A.J."/>
            <person name="Ladd B."/>
            <person name="Jarett J.K."/>
            <person name="Geller-Mcgrath D.E."/>
            <person name="Sieber C.M."/>
            <person name="Emerson J.B."/>
            <person name="Anantharaman K."/>
            <person name="Thomas B.C."/>
            <person name="Malmstrom R."/>
            <person name="Stieglmeier M."/>
            <person name="Klingl A."/>
            <person name="Woyke T."/>
            <person name="Ryan C.M."/>
            <person name="Banfield J.F."/>
        </authorList>
    </citation>
    <scope>NUCLEOTIDE SEQUENCE [LARGE SCALE GENOMIC DNA]</scope>
    <source>
        <strain evidence="6">CG10_big_fil_rev_8_21_14_0_10_37_15</strain>
    </source>
</reference>
<dbReference type="SUPFAM" id="SSF52540">
    <property type="entry name" value="P-loop containing nucleoside triphosphate hydrolases"/>
    <property type="match status" value="1"/>
</dbReference>
<dbReference type="Pfam" id="PF00005">
    <property type="entry name" value="ABC_tran"/>
    <property type="match status" value="1"/>
</dbReference>
<dbReference type="InterPro" id="IPR027417">
    <property type="entry name" value="P-loop_NTPase"/>
</dbReference>
<dbReference type="InterPro" id="IPR017911">
    <property type="entry name" value="MacB-like_ATP-bd"/>
</dbReference>
<dbReference type="InterPro" id="IPR017871">
    <property type="entry name" value="ABC_transporter-like_CS"/>
</dbReference>
<gene>
    <name evidence="6" type="ORF">COV30_00655</name>
</gene>
<evidence type="ECO:0000256" key="1">
    <source>
        <dbReference type="ARBA" id="ARBA00005417"/>
    </source>
</evidence>
<dbReference type="CDD" id="cd03255">
    <property type="entry name" value="ABC_MJ0796_LolCDE_FtsE"/>
    <property type="match status" value="1"/>
</dbReference>
<dbReference type="SMART" id="SM00382">
    <property type="entry name" value="AAA"/>
    <property type="match status" value="1"/>
</dbReference>
<evidence type="ECO:0000313" key="6">
    <source>
        <dbReference type="EMBL" id="PIR42013.1"/>
    </source>
</evidence>
<keyword evidence="4 6" id="KW-0067">ATP-binding</keyword>
<evidence type="ECO:0000313" key="7">
    <source>
        <dbReference type="Proteomes" id="UP000230208"/>
    </source>
</evidence>
<evidence type="ECO:0000259" key="5">
    <source>
        <dbReference type="PROSITE" id="PS50893"/>
    </source>
</evidence>
<accession>A0A2H0R683</accession>
<dbReference type="GO" id="GO:0098796">
    <property type="term" value="C:membrane protein complex"/>
    <property type="evidence" value="ECO:0007669"/>
    <property type="project" value="UniProtKB-ARBA"/>
</dbReference>
<dbReference type="PANTHER" id="PTHR42798:SF6">
    <property type="entry name" value="CELL DIVISION ATP-BINDING PROTEIN FTSE"/>
    <property type="match status" value="1"/>
</dbReference>
<dbReference type="PANTHER" id="PTHR42798">
    <property type="entry name" value="LIPOPROTEIN-RELEASING SYSTEM ATP-BINDING PROTEIN LOLD"/>
    <property type="match status" value="1"/>
</dbReference>
<feature type="domain" description="ABC transporter" evidence="5">
    <location>
        <begin position="70"/>
        <end position="293"/>
    </location>
</feature>
<dbReference type="FunFam" id="3.40.50.300:FF:000032">
    <property type="entry name" value="Export ABC transporter ATP-binding protein"/>
    <property type="match status" value="1"/>
</dbReference>
<evidence type="ECO:0000256" key="2">
    <source>
        <dbReference type="ARBA" id="ARBA00022448"/>
    </source>
</evidence>
<name>A0A2H0R683_9BACT</name>
<sequence length="293" mass="32935">MHQVSKEHLESVFYYIQDSQKNGFSNQSIVESLKKAGWTEVLVELGFSSVVNIFSEYSQEFLSANVQNVIEINDVQKEYFNGEEKTFALRGIKLQIQKGDFVTIMGPSGSGKSTLMHILGLLDVPSSGHYKFAGREVINLTSSEQAKVRNQKVGFVFQQFNLMPRTTVLDNVLLPTTYKHIPEAKQRAVWIIERVSLLDKMHHKGNQLSGGQIQRVAVARALMMNPEIILADEPTGNLDSVTSEGILSLFKEINENGTTIIMVTHEEHIANHAKRIIRLKDGEIVSDERLLPI</sequence>
<dbReference type="EMBL" id="PCXP01000009">
    <property type="protein sequence ID" value="PIR42013.1"/>
    <property type="molecule type" value="Genomic_DNA"/>
</dbReference>
<dbReference type="GO" id="GO:0022857">
    <property type="term" value="F:transmembrane transporter activity"/>
    <property type="evidence" value="ECO:0007669"/>
    <property type="project" value="UniProtKB-ARBA"/>
</dbReference>
<keyword evidence="2" id="KW-0813">Transport</keyword>
<dbReference type="PROSITE" id="PS00211">
    <property type="entry name" value="ABC_TRANSPORTER_1"/>
    <property type="match status" value="1"/>
</dbReference>
<dbReference type="AlphaFoldDB" id="A0A2H0R683"/>